<dbReference type="EMBL" id="JAWPEI010000010">
    <property type="protein sequence ID" value="KAK4713619.1"/>
    <property type="molecule type" value="Genomic_DNA"/>
</dbReference>
<evidence type="ECO:0000313" key="3">
    <source>
        <dbReference type="Proteomes" id="UP001311915"/>
    </source>
</evidence>
<gene>
    <name evidence="2" type="ORF">R3W88_019526</name>
</gene>
<name>A0AAV9KJW3_9SOLN</name>
<dbReference type="Proteomes" id="UP001311915">
    <property type="component" value="Unassembled WGS sequence"/>
</dbReference>
<dbReference type="InterPro" id="IPR056647">
    <property type="entry name" value="DUF7745"/>
</dbReference>
<proteinExistence type="predicted"/>
<comment type="caution">
    <text evidence="2">The sequence shown here is derived from an EMBL/GenBank/DDBJ whole genome shotgun (WGS) entry which is preliminary data.</text>
</comment>
<dbReference type="AlphaFoldDB" id="A0AAV9KJW3"/>
<keyword evidence="3" id="KW-1185">Reference proteome</keyword>
<evidence type="ECO:0000259" key="1">
    <source>
        <dbReference type="Pfam" id="PF24924"/>
    </source>
</evidence>
<organism evidence="2 3">
    <name type="scientific">Solanum pinnatisectum</name>
    <name type="common">tansyleaf nightshade</name>
    <dbReference type="NCBI Taxonomy" id="50273"/>
    <lineage>
        <taxon>Eukaryota</taxon>
        <taxon>Viridiplantae</taxon>
        <taxon>Streptophyta</taxon>
        <taxon>Embryophyta</taxon>
        <taxon>Tracheophyta</taxon>
        <taxon>Spermatophyta</taxon>
        <taxon>Magnoliopsida</taxon>
        <taxon>eudicotyledons</taxon>
        <taxon>Gunneridae</taxon>
        <taxon>Pentapetalae</taxon>
        <taxon>asterids</taxon>
        <taxon>lamiids</taxon>
        <taxon>Solanales</taxon>
        <taxon>Solanaceae</taxon>
        <taxon>Solanoideae</taxon>
        <taxon>Solaneae</taxon>
        <taxon>Solanum</taxon>
    </lineage>
</organism>
<dbReference type="PANTHER" id="PTHR48200:SF1">
    <property type="entry name" value="AMINOTRANSFERASE-LIKE PLANT MOBILE DOMAIN-CONTAINING PROTEIN"/>
    <property type="match status" value="1"/>
</dbReference>
<accession>A0AAV9KJW3</accession>
<dbReference type="Pfam" id="PF24924">
    <property type="entry name" value="DUF7745"/>
    <property type="match status" value="1"/>
</dbReference>
<sequence>MPHLGSLTDLLNVEANKSLITLMVEFWQPTTVTFQFIDFEITPILEEISQIAGLSLAGRAPLAPPTMSGIGFLQSLGLRVGPGLRRGYYFRVLFRYCDLPKKKKGCVDINLLPMVIYMFRGPVRVTIVPMILEEIVRSLSFCSRGYDHFKGSNLLLQIWVLEYFYQRQVENGTEAGVHNKIRSYAMRLSIWDAPNNESGWRFFLTHFTGNYIQWRLPWVHGRALLRTNHAYFIELIGLEGFQPYAPLRVLRRFGITQGVPLWSNMALIEVDYERRIPIEKIAALPTEEIEEDPEKYSEHDPNLYDPRDVGVMHMEDKHVPTVEDAHSEYGSMKGKIQNTGNGNRRIPRVSTRALL</sequence>
<evidence type="ECO:0000313" key="2">
    <source>
        <dbReference type="EMBL" id="KAK4713619.1"/>
    </source>
</evidence>
<dbReference type="PANTHER" id="PTHR48200">
    <property type="entry name" value="PROTEIN, PUTATIVE-RELATED"/>
    <property type="match status" value="1"/>
</dbReference>
<protein>
    <recommendedName>
        <fullName evidence="1">DUF7745 domain-containing protein</fullName>
    </recommendedName>
</protein>
<feature type="domain" description="DUF7745" evidence="1">
    <location>
        <begin position="4"/>
        <end position="62"/>
    </location>
</feature>
<reference evidence="2 3" key="1">
    <citation type="submission" date="2023-10" db="EMBL/GenBank/DDBJ databases">
        <title>Genome-Wide Identification Analysis in wild type Solanum Pinnatisectum Reveals Some Genes Defensing Phytophthora Infestans.</title>
        <authorList>
            <person name="Sun C."/>
        </authorList>
    </citation>
    <scope>NUCLEOTIDE SEQUENCE [LARGE SCALE GENOMIC DNA]</scope>
    <source>
        <strain evidence="2">LQN</strain>
        <tissue evidence="2">Leaf</tissue>
    </source>
</reference>